<keyword evidence="5" id="KW-0539">Nucleus</keyword>
<accession>B8MA73</accession>
<evidence type="ECO:0008006" key="9">
    <source>
        <dbReference type="Google" id="ProtNLM"/>
    </source>
</evidence>
<dbReference type="AlphaFoldDB" id="B8MA73"/>
<dbReference type="GeneID" id="8099385"/>
<dbReference type="InterPro" id="IPR012337">
    <property type="entry name" value="RNaseH-like_sf"/>
</dbReference>
<keyword evidence="3" id="KW-0863">Zinc-finger</keyword>
<evidence type="ECO:0000256" key="3">
    <source>
        <dbReference type="ARBA" id="ARBA00022771"/>
    </source>
</evidence>
<keyword evidence="4" id="KW-0862">Zinc</keyword>
<dbReference type="GO" id="GO:0008270">
    <property type="term" value="F:zinc ion binding"/>
    <property type="evidence" value="ECO:0007669"/>
    <property type="project" value="UniProtKB-KW"/>
</dbReference>
<comment type="subcellular location">
    <subcellularLocation>
        <location evidence="1">Nucleus</location>
    </subcellularLocation>
</comment>
<dbReference type="InParanoid" id="B8MA73"/>
<feature type="region of interest" description="Disordered" evidence="6">
    <location>
        <begin position="36"/>
        <end position="68"/>
    </location>
</feature>
<dbReference type="PhylomeDB" id="B8MA73"/>
<dbReference type="PANTHER" id="PTHR46481">
    <property type="entry name" value="ZINC FINGER BED DOMAIN-CONTAINING PROTEIN 4"/>
    <property type="match status" value="1"/>
</dbReference>
<protein>
    <recommendedName>
        <fullName evidence="9">BED-type domain-containing protein</fullName>
    </recommendedName>
</protein>
<name>B8MA73_TALSN</name>
<evidence type="ECO:0000256" key="1">
    <source>
        <dbReference type="ARBA" id="ARBA00004123"/>
    </source>
</evidence>
<proteinExistence type="predicted"/>
<evidence type="ECO:0000256" key="6">
    <source>
        <dbReference type="SAM" id="MobiDB-lite"/>
    </source>
</evidence>
<dbReference type="SUPFAM" id="SSF53098">
    <property type="entry name" value="Ribonuclease H-like"/>
    <property type="match status" value="1"/>
</dbReference>
<reference evidence="8" key="1">
    <citation type="journal article" date="2015" name="Genome Announc.">
        <title>Genome sequence of the AIDS-associated pathogen Penicillium marneffei (ATCC18224) and its near taxonomic relative Talaromyces stipitatus (ATCC10500).</title>
        <authorList>
            <person name="Nierman W.C."/>
            <person name="Fedorova-Abrams N.D."/>
            <person name="Andrianopoulos A."/>
        </authorList>
    </citation>
    <scope>NUCLEOTIDE SEQUENCE [LARGE SCALE GENOMIC DNA]</scope>
    <source>
        <strain evidence="8">ATCC 10500 / CBS 375.48 / QM 6759 / NRRL 1006</strain>
    </source>
</reference>
<dbReference type="InterPro" id="IPR052035">
    <property type="entry name" value="ZnF_BED_domain_contain"/>
</dbReference>
<dbReference type="RefSeq" id="XP_002482394.1">
    <property type="nucleotide sequence ID" value="XM_002482349.1"/>
</dbReference>
<dbReference type="OrthoDB" id="5103412at2759"/>
<evidence type="ECO:0000256" key="4">
    <source>
        <dbReference type="ARBA" id="ARBA00022833"/>
    </source>
</evidence>
<keyword evidence="2" id="KW-0479">Metal-binding</keyword>
<evidence type="ECO:0000313" key="8">
    <source>
        <dbReference type="Proteomes" id="UP000001745"/>
    </source>
</evidence>
<dbReference type="HOGENOM" id="CLU_009123_10_2_1"/>
<dbReference type="PANTHER" id="PTHR46481:SF10">
    <property type="entry name" value="ZINC FINGER BED DOMAIN-CONTAINING PROTEIN 39"/>
    <property type="match status" value="1"/>
</dbReference>
<dbReference type="OMA" id="AVESHMI"/>
<organism evidence="7 8">
    <name type="scientific">Talaromyces stipitatus (strain ATCC 10500 / CBS 375.48 / QM 6759 / NRRL 1006)</name>
    <name type="common">Penicillium stipitatum</name>
    <dbReference type="NCBI Taxonomy" id="441959"/>
    <lineage>
        <taxon>Eukaryota</taxon>
        <taxon>Fungi</taxon>
        <taxon>Dikarya</taxon>
        <taxon>Ascomycota</taxon>
        <taxon>Pezizomycotina</taxon>
        <taxon>Eurotiomycetes</taxon>
        <taxon>Eurotiomycetidae</taxon>
        <taxon>Eurotiales</taxon>
        <taxon>Trichocomaceae</taxon>
        <taxon>Talaromyces</taxon>
        <taxon>Talaromyces sect. Talaromyces</taxon>
    </lineage>
</organism>
<dbReference type="VEuPathDB" id="FungiDB:TSTA_121450"/>
<dbReference type="Proteomes" id="UP000001745">
    <property type="component" value="Unassembled WGS sequence"/>
</dbReference>
<evidence type="ECO:0000256" key="2">
    <source>
        <dbReference type="ARBA" id="ARBA00022723"/>
    </source>
</evidence>
<sequence length="689" mass="78709">MNLYCAVGSCMEGYRAQIFVVISDLPHPSLLSVPLTQDSTSRPRSIRKLSAHETWSHTRTPREGEPERQGKNRLFYCKYCESYSAQASNNFRDHLKKKHGIDIQPTPEVQSATLDQLQQLYLRAISSGQTQEIDTQVLQKVLDKDMINEALVSLIVARNLPFNVVEWPEFHVFCRLLNPEADNFITTAHSEIAKKIEQSYESQKDTIRKILQSAESSIHLSLDIWTSPNKLLFLGICAHFVGRDQGKLSKALIGLRTVANHSGVEQFATLLLLQDYGIVQNIGSIIADNASSNDTLCRAIGEYLNKEEGLQWNALFKRIRCIGHVINLAVQAFLFHNYIEIDQLGLYEIQEEAGELASDISIQQIFRVMGLLGKCHNIVIHIRGSAARTAYFKTLAGRMIPLDNRTRWNSWSYMCEVALDYSSAIDTYTKEYLDDLQDDYLTLSDWSRLRTINQFLKPFRQATLVTQGHQATIDRYTLYVMDAQGPETTSFLSVAVSTKKTKCEEEEERGKLALSLEALQIHSVMGWRPYGESGLKRQNCKILSTNLFVQYREDKEICSRVQKCWDTFDIYYSKTDDSPLYAAALILHPNRRTRYIHANWRTTWQKPAINKVKKLWRTYRERAPPLAILGPYSKASEDPDKELSEFNQIQVRMSLMIIAVESHMILEMNLLFGGGLKRNKESVGQGSHS</sequence>
<gene>
    <name evidence="7" type="ORF">TSTA_121450</name>
</gene>
<feature type="compositionally biased region" description="Basic and acidic residues" evidence="6">
    <location>
        <begin position="50"/>
        <end position="68"/>
    </location>
</feature>
<evidence type="ECO:0000256" key="5">
    <source>
        <dbReference type="ARBA" id="ARBA00023242"/>
    </source>
</evidence>
<evidence type="ECO:0000313" key="7">
    <source>
        <dbReference type="EMBL" id="EED18402.1"/>
    </source>
</evidence>
<dbReference type="eggNOG" id="KOG1121">
    <property type="taxonomic scope" value="Eukaryota"/>
</dbReference>
<dbReference type="GO" id="GO:0005634">
    <property type="term" value="C:nucleus"/>
    <property type="evidence" value="ECO:0007669"/>
    <property type="project" value="UniProtKB-SubCell"/>
</dbReference>
<dbReference type="EMBL" id="EQ962655">
    <property type="protein sequence ID" value="EED18402.1"/>
    <property type="molecule type" value="Genomic_DNA"/>
</dbReference>
<keyword evidence="8" id="KW-1185">Reference proteome</keyword>